<dbReference type="PANTHER" id="PTHR43877">
    <property type="entry name" value="AMINOALKYLPHOSPHONATE N-ACETYLTRANSFERASE-RELATED-RELATED"/>
    <property type="match status" value="1"/>
</dbReference>
<dbReference type="Gene3D" id="3.40.630.30">
    <property type="match status" value="2"/>
</dbReference>
<protein>
    <submittedName>
        <fullName evidence="4">GNAT family N-acetyltransferase</fullName>
    </submittedName>
</protein>
<dbReference type="AlphaFoldDB" id="A0A937XIM3"/>
<dbReference type="SUPFAM" id="SSF55729">
    <property type="entry name" value="Acyl-CoA N-acyltransferases (Nat)"/>
    <property type="match status" value="2"/>
</dbReference>
<evidence type="ECO:0000313" key="5">
    <source>
        <dbReference type="Proteomes" id="UP000779900"/>
    </source>
</evidence>
<evidence type="ECO:0000313" key="4">
    <source>
        <dbReference type="EMBL" id="MBM3331765.1"/>
    </source>
</evidence>
<dbReference type="PROSITE" id="PS51186">
    <property type="entry name" value="GNAT"/>
    <property type="match status" value="2"/>
</dbReference>
<proteinExistence type="predicted"/>
<dbReference type="Pfam" id="PF00583">
    <property type="entry name" value="Acetyltransf_1"/>
    <property type="match status" value="2"/>
</dbReference>
<feature type="domain" description="N-acetyltransferase" evidence="3">
    <location>
        <begin position="6"/>
        <end position="156"/>
    </location>
</feature>
<sequence length="317" mass="35952">MPIVSILIRPYVSGQDDALWLDIQNRALDEYPEYTPENAADFELHKQGPWFDAAGMMIAELDGGPAGCTDAYIDRKADEEHGYLEGPWVLPEFRRRGVGSGLARSAFASLKDRGKTRVQLWHRDIPANVAFAQRLGFRCVRIFQSMSHDLKSVPRSVGEHRDAAIVEMPADDATIELECRLWNESFREHFNYRPMTTAETGYMYRTARERNEWLFTLVAQLEGQPVGFLVGGSDPAEVRRRSRDIGSLYILGVLEAYRNRGIAKALLISGLERLKDRGMAEAELGVDTENVTGALHLYELLGFKTTRRRLTQMRELT</sequence>
<dbReference type="CDD" id="cd04301">
    <property type="entry name" value="NAT_SF"/>
    <property type="match status" value="2"/>
</dbReference>
<evidence type="ECO:0000259" key="3">
    <source>
        <dbReference type="PROSITE" id="PS51186"/>
    </source>
</evidence>
<organism evidence="4 5">
    <name type="scientific">candidate division WOR-3 bacterium</name>
    <dbReference type="NCBI Taxonomy" id="2052148"/>
    <lineage>
        <taxon>Bacteria</taxon>
        <taxon>Bacteria division WOR-3</taxon>
    </lineage>
</organism>
<evidence type="ECO:0000256" key="1">
    <source>
        <dbReference type="ARBA" id="ARBA00022679"/>
    </source>
</evidence>
<evidence type="ECO:0000256" key="2">
    <source>
        <dbReference type="ARBA" id="ARBA00023315"/>
    </source>
</evidence>
<dbReference type="GO" id="GO:0016747">
    <property type="term" value="F:acyltransferase activity, transferring groups other than amino-acyl groups"/>
    <property type="evidence" value="ECO:0007669"/>
    <property type="project" value="InterPro"/>
</dbReference>
<dbReference type="Proteomes" id="UP000779900">
    <property type="component" value="Unassembled WGS sequence"/>
</dbReference>
<keyword evidence="1" id="KW-0808">Transferase</keyword>
<keyword evidence="2" id="KW-0012">Acyltransferase</keyword>
<accession>A0A937XIM3</accession>
<comment type="caution">
    <text evidence="4">The sequence shown here is derived from an EMBL/GenBank/DDBJ whole genome shotgun (WGS) entry which is preliminary data.</text>
</comment>
<feature type="domain" description="N-acetyltransferase" evidence="3">
    <location>
        <begin position="165"/>
        <end position="317"/>
    </location>
</feature>
<name>A0A937XIM3_UNCW3</name>
<dbReference type="EMBL" id="VGIR01000043">
    <property type="protein sequence ID" value="MBM3331765.1"/>
    <property type="molecule type" value="Genomic_DNA"/>
</dbReference>
<gene>
    <name evidence="4" type="ORF">FJY68_07945</name>
</gene>
<dbReference type="InterPro" id="IPR016181">
    <property type="entry name" value="Acyl_CoA_acyltransferase"/>
</dbReference>
<dbReference type="InterPro" id="IPR050832">
    <property type="entry name" value="Bact_Acetyltransf"/>
</dbReference>
<reference evidence="4" key="1">
    <citation type="submission" date="2019-03" db="EMBL/GenBank/DDBJ databases">
        <title>Lake Tanganyika Metagenome-Assembled Genomes (MAGs).</title>
        <authorList>
            <person name="Tran P."/>
        </authorList>
    </citation>
    <scope>NUCLEOTIDE SEQUENCE</scope>
    <source>
        <strain evidence="4">K_DeepCast_150m_m2_040</strain>
    </source>
</reference>
<dbReference type="InterPro" id="IPR000182">
    <property type="entry name" value="GNAT_dom"/>
</dbReference>